<dbReference type="InterPro" id="IPR005467">
    <property type="entry name" value="His_kinase_dom"/>
</dbReference>
<dbReference type="InterPro" id="IPR036890">
    <property type="entry name" value="HATPase_C_sf"/>
</dbReference>
<evidence type="ECO:0000256" key="2">
    <source>
        <dbReference type="ARBA" id="ARBA00012438"/>
    </source>
</evidence>
<evidence type="ECO:0000256" key="1">
    <source>
        <dbReference type="ARBA" id="ARBA00000085"/>
    </source>
</evidence>
<dbReference type="PRINTS" id="PR00344">
    <property type="entry name" value="BCTRLSENSOR"/>
</dbReference>
<evidence type="ECO:0000313" key="8">
    <source>
        <dbReference type="Proteomes" id="UP001427805"/>
    </source>
</evidence>
<organism evidence="7 8">
    <name type="scientific">Sphingomonas rustica</name>
    <dbReference type="NCBI Taxonomy" id="3103142"/>
    <lineage>
        <taxon>Bacteria</taxon>
        <taxon>Pseudomonadati</taxon>
        <taxon>Pseudomonadota</taxon>
        <taxon>Alphaproteobacteria</taxon>
        <taxon>Sphingomonadales</taxon>
        <taxon>Sphingomonadaceae</taxon>
        <taxon>Sphingomonas</taxon>
    </lineage>
</organism>
<dbReference type="InterPro" id="IPR003661">
    <property type="entry name" value="HisK_dim/P_dom"/>
</dbReference>
<dbReference type="EMBL" id="JBDIZK010000007">
    <property type="protein sequence ID" value="MEN3748110.1"/>
    <property type="molecule type" value="Genomic_DNA"/>
</dbReference>
<feature type="modified residue" description="4-aspartylphosphate" evidence="4">
    <location>
        <position position="58"/>
    </location>
</feature>
<protein>
    <recommendedName>
        <fullName evidence="2">histidine kinase</fullName>
        <ecNumber evidence="2">2.7.13.3</ecNumber>
    </recommendedName>
</protein>
<evidence type="ECO:0000256" key="4">
    <source>
        <dbReference type="PROSITE-ProRule" id="PRU00169"/>
    </source>
</evidence>
<dbReference type="InterPro" id="IPR004358">
    <property type="entry name" value="Sig_transdc_His_kin-like_C"/>
</dbReference>
<evidence type="ECO:0000259" key="6">
    <source>
        <dbReference type="PROSITE" id="PS50110"/>
    </source>
</evidence>
<dbReference type="Gene3D" id="3.40.50.2300">
    <property type="match status" value="1"/>
</dbReference>
<dbReference type="Proteomes" id="UP001427805">
    <property type="component" value="Unassembled WGS sequence"/>
</dbReference>
<dbReference type="InterPro" id="IPR003594">
    <property type="entry name" value="HATPase_dom"/>
</dbReference>
<dbReference type="RefSeq" id="WP_346247124.1">
    <property type="nucleotide sequence ID" value="NZ_JBDIZK010000007.1"/>
</dbReference>
<dbReference type="SMART" id="SM00388">
    <property type="entry name" value="HisKA"/>
    <property type="match status" value="1"/>
</dbReference>
<dbReference type="SUPFAM" id="SSF52172">
    <property type="entry name" value="CheY-like"/>
    <property type="match status" value="1"/>
</dbReference>
<evidence type="ECO:0000259" key="5">
    <source>
        <dbReference type="PROSITE" id="PS50109"/>
    </source>
</evidence>
<evidence type="ECO:0000313" key="7">
    <source>
        <dbReference type="EMBL" id="MEN3748110.1"/>
    </source>
</evidence>
<keyword evidence="7" id="KW-0808">Transferase</keyword>
<dbReference type="Gene3D" id="1.10.287.130">
    <property type="match status" value="1"/>
</dbReference>
<dbReference type="GO" id="GO:0016301">
    <property type="term" value="F:kinase activity"/>
    <property type="evidence" value="ECO:0007669"/>
    <property type="project" value="UniProtKB-KW"/>
</dbReference>
<feature type="domain" description="Histidine kinase" evidence="5">
    <location>
        <begin position="162"/>
        <end position="380"/>
    </location>
</feature>
<keyword evidence="3 4" id="KW-0597">Phosphoprotein</keyword>
<name>A0ABV0BAB8_9SPHN</name>
<dbReference type="PROSITE" id="PS50110">
    <property type="entry name" value="RESPONSE_REGULATORY"/>
    <property type="match status" value="1"/>
</dbReference>
<comment type="caution">
    <text evidence="7">The sequence shown here is derived from an EMBL/GenBank/DDBJ whole genome shotgun (WGS) entry which is preliminary data.</text>
</comment>
<dbReference type="PROSITE" id="PS50109">
    <property type="entry name" value="HIS_KIN"/>
    <property type="match status" value="1"/>
</dbReference>
<dbReference type="SMART" id="SM00387">
    <property type="entry name" value="HATPase_c"/>
    <property type="match status" value="1"/>
</dbReference>
<reference evidence="7 8" key="1">
    <citation type="submission" date="2024-05" db="EMBL/GenBank/DDBJ databases">
        <title>Sphingomonas sp. HF-S3 16S ribosomal RNA gene Genome sequencing and assembly.</title>
        <authorList>
            <person name="Lee H."/>
        </authorList>
    </citation>
    <scope>NUCLEOTIDE SEQUENCE [LARGE SCALE GENOMIC DNA]</scope>
    <source>
        <strain evidence="7 8">HF-S3</strain>
    </source>
</reference>
<accession>A0ABV0BAB8</accession>
<evidence type="ECO:0000256" key="3">
    <source>
        <dbReference type="ARBA" id="ARBA00022553"/>
    </source>
</evidence>
<dbReference type="Pfam" id="PF00072">
    <property type="entry name" value="Response_reg"/>
    <property type="match status" value="1"/>
</dbReference>
<dbReference type="Pfam" id="PF02518">
    <property type="entry name" value="HATPase_c"/>
    <property type="match status" value="1"/>
</dbReference>
<dbReference type="Gene3D" id="3.30.565.10">
    <property type="entry name" value="Histidine kinase-like ATPase, C-terminal domain"/>
    <property type="match status" value="1"/>
</dbReference>
<dbReference type="CDD" id="cd00082">
    <property type="entry name" value="HisKA"/>
    <property type="match status" value="1"/>
</dbReference>
<dbReference type="PANTHER" id="PTHR43547:SF2">
    <property type="entry name" value="HYBRID SIGNAL TRANSDUCTION HISTIDINE KINASE C"/>
    <property type="match status" value="1"/>
</dbReference>
<dbReference type="Pfam" id="PF00512">
    <property type="entry name" value="HisKA"/>
    <property type="match status" value="1"/>
</dbReference>
<sequence>MNRELSPVHFLLVDDLAENLLSLEALLARDGIVLLKARSGDDALELLLRHDVALALLDVQMPEMNGFELAEFMRGNERTRHIPIIFVTAGTADNQRRFRGYEAGAVDFIQKPIEPDILRSKAEVFFDLYRQRQLLAAHRDELEAAAQSLREADRRKDEFLAVLGHELRNPVSALFAGFHLMRKKRDDPARTEIIHEQMGRQLTHLSRLIEDLLDLSRISEGKISLRTERIELDTILRSAIEASQPNLDAAGHDFTVRLPDEPIWLEADHTRIAQVVSNLLNNAAKYTPAGGKVALAAVPRDAQVDIVVEDNGVGIPPTMQSRIFQIFTQVEGHRDFAAGGMGVGLALVNQLVALHGGSIAVASEGDGKGSVFTVTLPLAQSAQPADATVGDARA</sequence>
<dbReference type="PANTHER" id="PTHR43547">
    <property type="entry name" value="TWO-COMPONENT HISTIDINE KINASE"/>
    <property type="match status" value="1"/>
</dbReference>
<dbReference type="EC" id="2.7.13.3" evidence="2"/>
<dbReference type="SMART" id="SM00448">
    <property type="entry name" value="REC"/>
    <property type="match status" value="1"/>
</dbReference>
<keyword evidence="8" id="KW-1185">Reference proteome</keyword>
<dbReference type="InterPro" id="IPR011006">
    <property type="entry name" value="CheY-like_superfamily"/>
</dbReference>
<dbReference type="SUPFAM" id="SSF55874">
    <property type="entry name" value="ATPase domain of HSP90 chaperone/DNA topoisomerase II/histidine kinase"/>
    <property type="match status" value="1"/>
</dbReference>
<gene>
    <name evidence="7" type="ORF">TPR58_13115</name>
</gene>
<dbReference type="InterPro" id="IPR001789">
    <property type="entry name" value="Sig_transdc_resp-reg_receiver"/>
</dbReference>
<proteinExistence type="predicted"/>
<keyword evidence="7" id="KW-0418">Kinase</keyword>
<comment type="catalytic activity">
    <reaction evidence="1">
        <text>ATP + protein L-histidine = ADP + protein N-phospho-L-histidine.</text>
        <dbReference type="EC" id="2.7.13.3"/>
    </reaction>
</comment>
<feature type="domain" description="Response regulatory" evidence="6">
    <location>
        <begin position="9"/>
        <end position="126"/>
    </location>
</feature>